<evidence type="ECO:0000256" key="1">
    <source>
        <dbReference type="ARBA" id="ARBA00004123"/>
    </source>
</evidence>
<dbReference type="GO" id="GO:0098505">
    <property type="term" value="F:G-rich strand telomeric DNA binding"/>
    <property type="evidence" value="ECO:0007669"/>
    <property type="project" value="TreeGrafter"/>
</dbReference>
<dbReference type="PANTHER" id="PTHR14513:SF0">
    <property type="entry name" value="PROTECTION OF TELOMERES PROTEIN 1"/>
    <property type="match status" value="1"/>
</dbReference>
<dbReference type="GO" id="GO:0010521">
    <property type="term" value="F:telomerase inhibitor activity"/>
    <property type="evidence" value="ECO:0007669"/>
    <property type="project" value="TreeGrafter"/>
</dbReference>
<dbReference type="Proteomes" id="UP001144673">
    <property type="component" value="Chromosome 2"/>
</dbReference>
<feature type="compositionally biased region" description="Basic and acidic residues" evidence="9">
    <location>
        <begin position="366"/>
        <end position="376"/>
    </location>
</feature>
<comment type="similarity">
    <text evidence="3">Belongs to the telombin family.</text>
</comment>
<keyword evidence="13" id="KW-1185">Reference proteome</keyword>
<evidence type="ECO:0000256" key="9">
    <source>
        <dbReference type="SAM" id="MobiDB-lite"/>
    </source>
</evidence>
<dbReference type="RefSeq" id="XP_056049225.1">
    <property type="nucleotide sequence ID" value="XM_056195614.1"/>
</dbReference>
<feature type="region of interest" description="Disordered" evidence="9">
    <location>
        <begin position="613"/>
        <end position="642"/>
    </location>
</feature>
<dbReference type="InterPro" id="IPR012340">
    <property type="entry name" value="NA-bd_OB-fold"/>
</dbReference>
<evidence type="ECO:0000256" key="2">
    <source>
        <dbReference type="ARBA" id="ARBA00004574"/>
    </source>
</evidence>
<dbReference type="Pfam" id="PF16686">
    <property type="entry name" value="POT1PC"/>
    <property type="match status" value="1"/>
</dbReference>
<keyword evidence="5" id="KW-0158">Chromosome</keyword>
<gene>
    <name evidence="12" type="ORF">LMH87_004403</name>
</gene>
<name>A0A9W8Q4J8_AKAMU</name>
<reference evidence="12" key="1">
    <citation type="journal article" date="2023" name="Access Microbiol">
        <title>De-novo genome assembly for Akanthomyces muscarius, a biocontrol agent of insect agricultural pests.</title>
        <authorList>
            <person name="Erdos Z."/>
            <person name="Studholme D.J."/>
            <person name="Raymond B."/>
            <person name="Sharma M."/>
        </authorList>
    </citation>
    <scope>NUCLEOTIDE SEQUENCE</scope>
    <source>
        <strain evidence="12">Ve6</strain>
    </source>
</reference>
<dbReference type="InterPro" id="IPR011564">
    <property type="entry name" value="Telomer_end-bd_POT1/Cdc13"/>
</dbReference>
<evidence type="ECO:0000256" key="4">
    <source>
        <dbReference type="ARBA" id="ARBA00015253"/>
    </source>
</evidence>
<organism evidence="12 13">
    <name type="scientific">Akanthomyces muscarius</name>
    <name type="common">Entomopathogenic fungus</name>
    <name type="synonym">Lecanicillium muscarium</name>
    <dbReference type="NCBI Taxonomy" id="2231603"/>
    <lineage>
        <taxon>Eukaryota</taxon>
        <taxon>Fungi</taxon>
        <taxon>Dikarya</taxon>
        <taxon>Ascomycota</taxon>
        <taxon>Pezizomycotina</taxon>
        <taxon>Sordariomycetes</taxon>
        <taxon>Hypocreomycetidae</taxon>
        <taxon>Hypocreales</taxon>
        <taxon>Cordycipitaceae</taxon>
        <taxon>Akanthomyces</taxon>
    </lineage>
</organism>
<feature type="region of interest" description="Disordered" evidence="9">
    <location>
        <begin position="366"/>
        <end position="430"/>
    </location>
</feature>
<evidence type="ECO:0000313" key="13">
    <source>
        <dbReference type="Proteomes" id="UP001144673"/>
    </source>
</evidence>
<dbReference type="PANTHER" id="PTHR14513">
    <property type="entry name" value="PROTECTION OF TELOMERES 1"/>
    <property type="match status" value="1"/>
</dbReference>
<accession>A0A9W8Q4J8</accession>
<protein>
    <recommendedName>
        <fullName evidence="4">Protection of telomeres protein 1</fullName>
    </recommendedName>
</protein>
<keyword evidence="6" id="KW-0779">Telomere</keyword>
<dbReference type="Gene3D" id="2.40.50.140">
    <property type="entry name" value="Nucleic acid-binding proteins"/>
    <property type="match status" value="2"/>
</dbReference>
<dbReference type="GeneID" id="80891562"/>
<dbReference type="GO" id="GO:0032210">
    <property type="term" value="P:regulation of telomere maintenance via telomerase"/>
    <property type="evidence" value="ECO:0007669"/>
    <property type="project" value="TreeGrafter"/>
</dbReference>
<keyword evidence="7" id="KW-0238">DNA-binding</keyword>
<evidence type="ECO:0000256" key="6">
    <source>
        <dbReference type="ARBA" id="ARBA00022895"/>
    </source>
</evidence>
<evidence type="ECO:0000256" key="3">
    <source>
        <dbReference type="ARBA" id="ARBA00008442"/>
    </source>
</evidence>
<feature type="compositionally biased region" description="Basic and acidic residues" evidence="9">
    <location>
        <begin position="418"/>
        <end position="430"/>
    </location>
</feature>
<dbReference type="SUPFAM" id="SSF50249">
    <property type="entry name" value="Nucleic acid-binding proteins"/>
    <property type="match status" value="2"/>
</dbReference>
<comment type="subcellular location">
    <subcellularLocation>
        <location evidence="2">Chromosome</location>
        <location evidence="2">Telomere</location>
    </subcellularLocation>
    <subcellularLocation>
        <location evidence="1">Nucleus</location>
    </subcellularLocation>
</comment>
<dbReference type="FunFam" id="2.40.50.140:FF:000303">
    <property type="entry name" value="Protection of telomeres protein 1"/>
    <property type="match status" value="1"/>
</dbReference>
<dbReference type="InterPro" id="IPR028389">
    <property type="entry name" value="POT1"/>
</dbReference>
<evidence type="ECO:0000256" key="5">
    <source>
        <dbReference type="ARBA" id="ARBA00022454"/>
    </source>
</evidence>
<evidence type="ECO:0000313" key="12">
    <source>
        <dbReference type="EMBL" id="KAJ4145555.1"/>
    </source>
</evidence>
<keyword evidence="8" id="KW-0539">Nucleus</keyword>
<evidence type="ECO:0000256" key="7">
    <source>
        <dbReference type="ARBA" id="ARBA00023125"/>
    </source>
</evidence>
<dbReference type="EMBL" id="JAJHUN010000011">
    <property type="protein sequence ID" value="KAJ4145555.1"/>
    <property type="molecule type" value="Genomic_DNA"/>
</dbReference>
<sequence>MPFFSSPSTELLLALPSSQALTCFRATVPASTQAKRFSCCTSGTFINVIGIVIDFRAPIPTKKTDYKAQIRFYDESAQDVDSKSLTLNVFRGRDAMPNPACGDVVVILRAKVQTYNFELSLMTNYQTDIYVFTASNIPKPPQGAEKALHPIVKKPSRVLTGADFIYISAFYHRIDKDRVPTAAEYHHKFEASVQVKEKFSLLRDVACDRFVDVIAEVVKQPYDLGDKFTLWISDYTEHANFFNFIMEDLDSHTHPGPRNSAVGSNAADSDWCGPYGKHSLQITCWEPHAAAIRANNISVGSWVFIKNLQIKYGRNSSNLEGFLRGDQEFHSKINISVLENLDDADAMDPRLLDTIRRRLNYEKEKKNQLKSIREAAKAGQKRRAALEDDSKPRKSNSKSRRNEKRQAAKNVAVSATNPEHEKSPTPEAETSKIKLNSIIKCENEKQPLSTVAELLERIYFETLISTDAAKLPLPFINANYRASVRVKNYLPHRLEDFAFAKLKGDIYDVLSDAESDSSDNSEDMTMDRFVTSERIAGWAWRFHLLLEDARDTDDAEQKDEVWVTVDNHAAQCLLNMNACDLKNSRSEVAKLREKLFYLWGDLEEQKTKKLLRKAKADKQARTNAPPADSDDEGPSSGIVPANRPFSCCIKQYGVKMREADEAKADAGKGRRWQRMYGLFGTQISVPDVVRTE</sequence>
<dbReference type="InterPro" id="IPR032042">
    <property type="entry name" value="POT1PC"/>
</dbReference>
<feature type="domain" description="Protection of telomeres protein 1 ssDNA-binding" evidence="11">
    <location>
        <begin position="201"/>
        <end position="363"/>
    </location>
</feature>
<dbReference type="GO" id="GO:0000783">
    <property type="term" value="C:nuclear telomere cap complex"/>
    <property type="evidence" value="ECO:0007669"/>
    <property type="project" value="TreeGrafter"/>
</dbReference>
<evidence type="ECO:0000259" key="11">
    <source>
        <dbReference type="Pfam" id="PF16686"/>
    </source>
</evidence>
<feature type="compositionally biased region" description="Basic residues" evidence="9">
    <location>
        <begin position="393"/>
        <end position="403"/>
    </location>
</feature>
<comment type="caution">
    <text evidence="12">The sequence shown here is derived from an EMBL/GenBank/DDBJ whole genome shotgun (WGS) entry which is preliminary data.</text>
</comment>
<dbReference type="GO" id="GO:0016233">
    <property type="term" value="P:telomere capping"/>
    <property type="evidence" value="ECO:0007669"/>
    <property type="project" value="TreeGrafter"/>
</dbReference>
<evidence type="ECO:0000259" key="10">
    <source>
        <dbReference type="Pfam" id="PF02765"/>
    </source>
</evidence>
<dbReference type="AlphaFoldDB" id="A0A9W8Q4J8"/>
<dbReference type="Pfam" id="PF02765">
    <property type="entry name" value="POT1"/>
    <property type="match status" value="1"/>
</dbReference>
<feature type="domain" description="Telomeric single stranded DNA binding POT1/Cdc13" evidence="10">
    <location>
        <begin position="41"/>
        <end position="117"/>
    </location>
</feature>
<evidence type="ECO:0000256" key="8">
    <source>
        <dbReference type="ARBA" id="ARBA00023242"/>
    </source>
</evidence>
<dbReference type="KEGG" id="amus:LMH87_004403"/>
<proteinExistence type="inferred from homology"/>